<organism evidence="2 3">
    <name type="scientific">Cesiribacter andamanensis AMV16</name>
    <dbReference type="NCBI Taxonomy" id="1279009"/>
    <lineage>
        <taxon>Bacteria</taxon>
        <taxon>Pseudomonadati</taxon>
        <taxon>Bacteroidota</taxon>
        <taxon>Cytophagia</taxon>
        <taxon>Cytophagales</taxon>
        <taxon>Cesiribacteraceae</taxon>
        <taxon>Cesiribacter</taxon>
    </lineage>
</organism>
<keyword evidence="1" id="KW-1133">Transmembrane helix</keyword>
<keyword evidence="1" id="KW-0812">Transmembrane</keyword>
<proteinExistence type="predicted"/>
<dbReference type="EMBL" id="AODQ01000006">
    <property type="protein sequence ID" value="EMR04390.1"/>
    <property type="molecule type" value="Genomic_DNA"/>
</dbReference>
<gene>
    <name evidence="2" type="ORF">ADICEAN_00424</name>
</gene>
<comment type="caution">
    <text evidence="2">The sequence shown here is derived from an EMBL/GenBank/DDBJ whole genome shotgun (WGS) entry which is preliminary data.</text>
</comment>
<evidence type="ECO:0000256" key="1">
    <source>
        <dbReference type="SAM" id="Phobius"/>
    </source>
</evidence>
<accession>M7NRS0</accession>
<dbReference type="Proteomes" id="UP000011910">
    <property type="component" value="Unassembled WGS sequence"/>
</dbReference>
<feature type="transmembrane region" description="Helical" evidence="1">
    <location>
        <begin position="6"/>
        <end position="28"/>
    </location>
</feature>
<keyword evidence="1" id="KW-0472">Membrane</keyword>
<dbReference type="AlphaFoldDB" id="M7NRS0"/>
<protein>
    <submittedName>
        <fullName evidence="2">Uncharacterized protein</fullName>
    </submittedName>
</protein>
<evidence type="ECO:0000313" key="2">
    <source>
        <dbReference type="EMBL" id="EMR04390.1"/>
    </source>
</evidence>
<evidence type="ECO:0000313" key="3">
    <source>
        <dbReference type="Proteomes" id="UP000011910"/>
    </source>
</evidence>
<sequence length="48" mass="5474">MFITQILLLAVILMIAFGAGRMLFWVLFMKDAPSLEEQDSHLGYNSQL</sequence>
<name>M7NRS0_9BACT</name>
<dbReference type="RefSeq" id="WP_009193831.1">
    <property type="nucleotide sequence ID" value="NZ_AODQ01000006.1"/>
</dbReference>
<keyword evidence="3" id="KW-1185">Reference proteome</keyword>
<reference evidence="2 3" key="1">
    <citation type="journal article" date="2013" name="Genome Announc.">
        <title>Draft Genome Sequence of Cesiribacter andamanensis Strain AMV16T, Isolated from a Soil Sample from a Mud Volcano in the Andaman Islands, India.</title>
        <authorList>
            <person name="Shivaji S."/>
            <person name="Ara S."/>
            <person name="Begum Z."/>
            <person name="Srinivas T.N."/>
            <person name="Singh A."/>
            <person name="Kumar Pinnaka A."/>
        </authorList>
    </citation>
    <scope>NUCLEOTIDE SEQUENCE [LARGE SCALE GENOMIC DNA]</scope>
    <source>
        <strain evidence="2 3">AMV16</strain>
    </source>
</reference>